<reference evidence="1 2" key="1">
    <citation type="submission" date="2016-11" db="EMBL/GenBank/DDBJ databases">
        <title>Rhizobium leguminosarum bv. viciae strain Vaf12 isolated from Vavilovia formosa root nodules from Russia, Dagestan.</title>
        <authorList>
            <person name="Kimeklis A."/>
        </authorList>
    </citation>
    <scope>NUCLEOTIDE SEQUENCE [LARGE SCALE GENOMIC DNA]</scope>
    <source>
        <strain evidence="1 2">Vaf-108</strain>
    </source>
</reference>
<organism evidence="1 2">
    <name type="scientific">Rhizobium leguminosarum</name>
    <dbReference type="NCBI Taxonomy" id="384"/>
    <lineage>
        <taxon>Bacteria</taxon>
        <taxon>Pseudomonadati</taxon>
        <taxon>Pseudomonadota</taxon>
        <taxon>Alphaproteobacteria</taxon>
        <taxon>Hyphomicrobiales</taxon>
        <taxon>Rhizobiaceae</taxon>
        <taxon>Rhizobium/Agrobacterium group</taxon>
        <taxon>Rhizobium</taxon>
    </lineage>
</organism>
<evidence type="ECO:0000313" key="2">
    <source>
        <dbReference type="Proteomes" id="UP000183050"/>
    </source>
</evidence>
<accession>A0A1L3ZB84</accession>
<evidence type="ECO:0000313" key="1">
    <source>
        <dbReference type="EMBL" id="API52842.1"/>
    </source>
</evidence>
<gene>
    <name evidence="1" type="ORF">BMW22_15560</name>
</gene>
<dbReference type="AlphaFoldDB" id="A0A1L3ZB84"/>
<protein>
    <submittedName>
        <fullName evidence="1">Uncharacterized protein</fullName>
    </submittedName>
</protein>
<dbReference type="Proteomes" id="UP000183050">
    <property type="component" value="Chromosome"/>
</dbReference>
<proteinExistence type="predicted"/>
<sequence length="91" mass="10088">MICAGLTACGSLDERLSRASTEKAVAEAKTNLPDLPPYCDQKMTRIRPQQGEKWRGVQLRWETAADTSDARTAFCASFYRKTQSRFGGAVD</sequence>
<dbReference type="EMBL" id="CP018228">
    <property type="protein sequence ID" value="API52842.1"/>
    <property type="molecule type" value="Genomic_DNA"/>
</dbReference>
<name>A0A1L3ZB84_RHILE</name>